<evidence type="ECO:0000256" key="2">
    <source>
        <dbReference type="ARBA" id="ARBA00010139"/>
    </source>
</evidence>
<dbReference type="InterPro" id="IPR036188">
    <property type="entry name" value="FAD/NAD-bd_sf"/>
</dbReference>
<dbReference type="OrthoDB" id="5168853at2"/>
<dbReference type="STRING" id="882083.SacmaDRAFT_2055"/>
<keyword evidence="4" id="KW-0274">FAD</keyword>
<dbReference type="InterPro" id="IPR050775">
    <property type="entry name" value="FAD-binding_Monooxygenases"/>
</dbReference>
<dbReference type="PANTHER" id="PTHR43098">
    <property type="entry name" value="L-ORNITHINE N(5)-MONOOXYGENASE-RELATED"/>
    <property type="match status" value="1"/>
</dbReference>
<evidence type="ECO:0000313" key="8">
    <source>
        <dbReference type="EMBL" id="EHR50311.1"/>
    </source>
</evidence>
<gene>
    <name evidence="8" type="ORF">SacmaDRAFT_2055</name>
</gene>
<dbReference type="SUPFAM" id="SSF51905">
    <property type="entry name" value="FAD/NAD(P)-binding domain"/>
    <property type="match status" value="2"/>
</dbReference>
<comment type="cofactor">
    <cofactor evidence="1">
        <name>FAD</name>
        <dbReference type="ChEBI" id="CHEBI:57692"/>
    </cofactor>
</comment>
<dbReference type="eggNOG" id="COG2072">
    <property type="taxonomic scope" value="Bacteria"/>
</dbReference>
<dbReference type="GO" id="GO:0016709">
    <property type="term" value="F:oxidoreductase activity, acting on paired donors, with incorporation or reduction of molecular oxygen, NAD(P)H as one donor, and incorporation of one atom of oxygen"/>
    <property type="evidence" value="ECO:0007669"/>
    <property type="project" value="UniProtKB-ARBA"/>
</dbReference>
<dbReference type="AlphaFoldDB" id="H5X9E6"/>
<organism evidence="8 9">
    <name type="scientific">Saccharomonospora marina XMU15</name>
    <dbReference type="NCBI Taxonomy" id="882083"/>
    <lineage>
        <taxon>Bacteria</taxon>
        <taxon>Bacillati</taxon>
        <taxon>Actinomycetota</taxon>
        <taxon>Actinomycetes</taxon>
        <taxon>Pseudonocardiales</taxon>
        <taxon>Pseudonocardiaceae</taxon>
        <taxon>Saccharomonospora</taxon>
    </lineage>
</organism>
<keyword evidence="9" id="KW-1185">Reference proteome</keyword>
<keyword evidence="7" id="KW-0503">Monooxygenase</keyword>
<evidence type="ECO:0000256" key="7">
    <source>
        <dbReference type="ARBA" id="ARBA00023033"/>
    </source>
</evidence>
<keyword evidence="6" id="KW-0560">Oxidoreductase</keyword>
<evidence type="ECO:0000313" key="9">
    <source>
        <dbReference type="Proteomes" id="UP000004926"/>
    </source>
</evidence>
<evidence type="ECO:0000256" key="3">
    <source>
        <dbReference type="ARBA" id="ARBA00022630"/>
    </source>
</evidence>
<dbReference type="HOGENOM" id="CLU_006937_8_1_11"/>
<dbReference type="PANTHER" id="PTHR43098:SF3">
    <property type="entry name" value="L-ORNITHINE N(5)-MONOOXYGENASE-RELATED"/>
    <property type="match status" value="1"/>
</dbReference>
<accession>H5X9E6</accession>
<dbReference type="RefSeq" id="WP_009153696.1">
    <property type="nucleotide sequence ID" value="NZ_CM001439.1"/>
</dbReference>
<evidence type="ECO:0000256" key="5">
    <source>
        <dbReference type="ARBA" id="ARBA00022857"/>
    </source>
</evidence>
<name>H5X9E6_9PSEU</name>
<evidence type="ECO:0000256" key="4">
    <source>
        <dbReference type="ARBA" id="ARBA00022827"/>
    </source>
</evidence>
<protein>
    <submittedName>
        <fullName evidence="8">Putative flavoprotein involved in K+ transport</fullName>
    </submittedName>
</protein>
<reference evidence="8 9" key="1">
    <citation type="journal article" date="2012" name="Stand. Genomic Sci.">
        <title>Genome sequence of the ocean sediment bacterium Saccharomonospora marina type strain (XMU15(T)).</title>
        <authorList>
            <person name="Klenk H.P."/>
            <person name="Lu M."/>
            <person name="Lucas S."/>
            <person name="Lapidus A."/>
            <person name="Copeland A."/>
            <person name="Pitluck S."/>
            <person name="Goodwin L.A."/>
            <person name="Han C."/>
            <person name="Tapia R."/>
            <person name="Brambilla E.M."/>
            <person name="Potter G."/>
            <person name="Land M."/>
            <person name="Ivanova N."/>
            <person name="Rohde M."/>
            <person name="Goker M."/>
            <person name="Detter J.C."/>
            <person name="Li W.J."/>
            <person name="Kyrpides N.C."/>
            <person name="Woyke T."/>
        </authorList>
    </citation>
    <scope>NUCLEOTIDE SEQUENCE [LARGE SCALE GENOMIC DNA]</scope>
    <source>
        <strain evidence="8 9">XMU15</strain>
    </source>
</reference>
<evidence type="ECO:0000256" key="1">
    <source>
        <dbReference type="ARBA" id="ARBA00001974"/>
    </source>
</evidence>
<evidence type="ECO:0000256" key="6">
    <source>
        <dbReference type="ARBA" id="ARBA00023002"/>
    </source>
</evidence>
<keyword evidence="5" id="KW-0521">NADP</keyword>
<dbReference type="Proteomes" id="UP000004926">
    <property type="component" value="Chromosome"/>
</dbReference>
<comment type="similarity">
    <text evidence="2">Belongs to the FAD-binding monooxygenase family.</text>
</comment>
<proteinExistence type="inferred from homology"/>
<dbReference type="PRINTS" id="PR00411">
    <property type="entry name" value="PNDRDTASEI"/>
</dbReference>
<dbReference type="EMBL" id="CM001439">
    <property type="protein sequence ID" value="EHR50311.1"/>
    <property type="molecule type" value="Genomic_DNA"/>
</dbReference>
<dbReference type="Gene3D" id="3.50.50.60">
    <property type="entry name" value="FAD/NAD(P)-binding domain"/>
    <property type="match status" value="2"/>
</dbReference>
<sequence>MGGNASGQQVRDVLVVGAGFAGLYALHRFRQDGFDVQGVEAAPGVGGTWYWNRYPGARCDVESVDYSYSFDERLQQEWRWSERYAAQPEILAYLEHVARRFDLECLIRFETRVTCARFDEQDSMWTVGTDTGDTLRARYLVLATGCLSAVHTPDIPGAADFAGEVLFTANWPHHPPSFEGRRVGVLGTGSSGIQSIPILAREAASLTVFQRSANYSVPMPNQVLSDEEWERIRADYPARRRKSAYAPAGTPHEPYPKGALEIGEEERRAALEARWQQGGVLFGKTFPDQMSDLAANDVARRFAEEKIRRIVHDPVTARDLIPTDHPIGTKRICTDIGYYETFNRPNVRLVNLRREPITRITETGIRTGGGEYELDVLVYATGFDAMTGSLSRMALSGRDDVRIQDVWAHGPLTYLGLGIPGFPNLFNLGGPGCPSVLANMVLHSEQQVDWVADLVTWCASNGIDQVEPRHDAAVKWTEHVQQVSRRTLFPMASSWYTGANIEGKPRGFMPYAGGFGNYRTSCDQVRSDGYEGMVFTRR</sequence>
<keyword evidence="3" id="KW-0285">Flavoprotein</keyword>
<dbReference type="Pfam" id="PF13738">
    <property type="entry name" value="Pyr_redox_3"/>
    <property type="match status" value="1"/>
</dbReference>